<feature type="compositionally biased region" description="Basic and acidic residues" evidence="1">
    <location>
        <begin position="71"/>
        <end position="94"/>
    </location>
</feature>
<keyword evidence="2" id="KW-0812">Transmembrane</keyword>
<reference evidence="3 4" key="1">
    <citation type="journal article" date="2016" name="Sci. Rep.">
        <title>Penicillium arizonense, a new, genome sequenced fungal species, reveals a high chemical diversity in secreted metabolites.</title>
        <authorList>
            <person name="Grijseels S."/>
            <person name="Nielsen J.C."/>
            <person name="Randelovic M."/>
            <person name="Nielsen J."/>
            <person name="Nielsen K.F."/>
            <person name="Workman M."/>
            <person name="Frisvad J.C."/>
        </authorList>
    </citation>
    <scope>NUCLEOTIDE SEQUENCE [LARGE SCALE GENOMIC DNA]</scope>
    <source>
        <strain evidence="3 4">CBS 141311</strain>
    </source>
</reference>
<dbReference type="Proteomes" id="UP000177622">
    <property type="component" value="Unassembled WGS sequence"/>
</dbReference>
<keyword evidence="4" id="KW-1185">Reference proteome</keyword>
<dbReference type="GeneID" id="34571521"/>
<evidence type="ECO:0000313" key="4">
    <source>
        <dbReference type="Proteomes" id="UP000177622"/>
    </source>
</evidence>
<protein>
    <submittedName>
        <fullName evidence="3">Uncharacterized protein</fullName>
    </submittedName>
</protein>
<feature type="transmembrane region" description="Helical" evidence="2">
    <location>
        <begin position="6"/>
        <end position="30"/>
    </location>
</feature>
<proteinExistence type="predicted"/>
<gene>
    <name evidence="3" type="ORF">PENARI_c001G08251</name>
</gene>
<name>A0A1F5LWS7_PENAI</name>
<keyword evidence="2" id="KW-1133">Transmembrane helix</keyword>
<feature type="compositionally biased region" description="Polar residues" evidence="1">
    <location>
        <begin position="52"/>
        <end position="68"/>
    </location>
</feature>
<evidence type="ECO:0000256" key="2">
    <source>
        <dbReference type="SAM" id="Phobius"/>
    </source>
</evidence>
<evidence type="ECO:0000256" key="1">
    <source>
        <dbReference type="SAM" id="MobiDB-lite"/>
    </source>
</evidence>
<accession>A0A1F5LWS7</accession>
<organism evidence="3 4">
    <name type="scientific">Penicillium arizonense</name>
    <dbReference type="NCBI Taxonomy" id="1835702"/>
    <lineage>
        <taxon>Eukaryota</taxon>
        <taxon>Fungi</taxon>
        <taxon>Dikarya</taxon>
        <taxon>Ascomycota</taxon>
        <taxon>Pezizomycotina</taxon>
        <taxon>Eurotiomycetes</taxon>
        <taxon>Eurotiomycetidae</taxon>
        <taxon>Eurotiales</taxon>
        <taxon>Aspergillaceae</taxon>
        <taxon>Penicillium</taxon>
    </lineage>
</organism>
<comment type="caution">
    <text evidence="3">The sequence shown here is derived from an EMBL/GenBank/DDBJ whole genome shotgun (WGS) entry which is preliminary data.</text>
</comment>
<keyword evidence="2" id="KW-0472">Membrane</keyword>
<sequence>MRPGAIAGGVVGGVAVAAVFGTGVIFSHLWKKRQQRKQKALGNELLDERAPQGNQADTQASVGETTQTEELDGKHHPNEVEGSEPSHKFTETHRSKSRNVTYEMDSKVFIAELPALDVPG</sequence>
<dbReference type="EMBL" id="LXJU01000001">
    <property type="protein sequence ID" value="OGE57594.1"/>
    <property type="molecule type" value="Genomic_DNA"/>
</dbReference>
<dbReference type="AlphaFoldDB" id="A0A1F5LWS7"/>
<dbReference type="RefSeq" id="XP_022493017.1">
    <property type="nucleotide sequence ID" value="XM_022626787.1"/>
</dbReference>
<evidence type="ECO:0000313" key="3">
    <source>
        <dbReference type="EMBL" id="OGE57594.1"/>
    </source>
</evidence>
<feature type="region of interest" description="Disordered" evidence="1">
    <location>
        <begin position="40"/>
        <end position="98"/>
    </location>
</feature>